<feature type="active site" description="Proton donor" evidence="6">
    <location>
        <position position="155"/>
    </location>
</feature>
<evidence type="ECO:0000256" key="7">
    <source>
        <dbReference type="PIRSR" id="PIRSR601382-2"/>
    </source>
</evidence>
<name>A0A9P4IK57_9PEZI</name>
<keyword evidence="11" id="KW-1185">Reference proteome</keyword>
<keyword evidence="5 8" id="KW-1015">Disulfide bond</keyword>
<keyword evidence="7" id="KW-0479">Metal-binding</keyword>
<dbReference type="GO" id="GO:0005509">
    <property type="term" value="F:calcium ion binding"/>
    <property type="evidence" value="ECO:0007669"/>
    <property type="project" value="InterPro"/>
</dbReference>
<dbReference type="GO" id="GO:0005975">
    <property type="term" value="P:carbohydrate metabolic process"/>
    <property type="evidence" value="ECO:0007669"/>
    <property type="project" value="InterPro"/>
</dbReference>
<keyword evidence="9" id="KW-0326">Glycosidase</keyword>
<dbReference type="PANTHER" id="PTHR11742">
    <property type="entry name" value="MANNOSYL-OLIGOSACCHARIDE ALPHA-1,2-MANNOSIDASE-RELATED"/>
    <property type="match status" value="1"/>
</dbReference>
<gene>
    <name evidence="10" type="ORF">NA57DRAFT_65142</name>
</gene>
<comment type="caution">
    <text evidence="10">The sequence shown here is derived from an EMBL/GenBank/DDBJ whole genome shotgun (WGS) entry which is preliminary data.</text>
</comment>
<dbReference type="EMBL" id="ML978124">
    <property type="protein sequence ID" value="KAF2100725.1"/>
    <property type="molecule type" value="Genomic_DNA"/>
</dbReference>
<dbReference type="FunFam" id="1.50.10.10:FF:000037">
    <property type="entry name" value="alpha-1,2-Mannosidase"/>
    <property type="match status" value="1"/>
</dbReference>
<dbReference type="Proteomes" id="UP000799772">
    <property type="component" value="Unassembled WGS sequence"/>
</dbReference>
<organism evidence="10 11">
    <name type="scientific">Rhizodiscina lignyota</name>
    <dbReference type="NCBI Taxonomy" id="1504668"/>
    <lineage>
        <taxon>Eukaryota</taxon>
        <taxon>Fungi</taxon>
        <taxon>Dikarya</taxon>
        <taxon>Ascomycota</taxon>
        <taxon>Pezizomycotina</taxon>
        <taxon>Dothideomycetes</taxon>
        <taxon>Pleosporomycetidae</taxon>
        <taxon>Aulographales</taxon>
        <taxon>Rhizodiscinaceae</taxon>
        <taxon>Rhizodiscina</taxon>
    </lineage>
</organism>
<feature type="disulfide bond" evidence="8">
    <location>
        <begin position="365"/>
        <end position="394"/>
    </location>
</feature>
<keyword evidence="4 9" id="KW-0378">Hydrolase</keyword>
<dbReference type="GO" id="GO:0036503">
    <property type="term" value="P:ERAD pathway"/>
    <property type="evidence" value="ECO:0007669"/>
    <property type="project" value="UniProtKB-ARBA"/>
</dbReference>
<dbReference type="Pfam" id="PF01532">
    <property type="entry name" value="Glyco_hydro_47"/>
    <property type="match status" value="1"/>
</dbReference>
<dbReference type="OrthoDB" id="8118055at2759"/>
<feature type="active site" description="Proton donor" evidence="6">
    <location>
        <position position="408"/>
    </location>
</feature>
<comment type="pathway">
    <text evidence="2">Protein modification; protein glycosylation.</text>
</comment>
<keyword evidence="7" id="KW-0106">Calcium</keyword>
<evidence type="ECO:0000256" key="5">
    <source>
        <dbReference type="ARBA" id="ARBA00023157"/>
    </source>
</evidence>
<dbReference type="InterPro" id="IPR001382">
    <property type="entry name" value="Glyco_hydro_47"/>
</dbReference>
<dbReference type="EC" id="3.2.1.-" evidence="9"/>
<reference evidence="10" key="1">
    <citation type="journal article" date="2020" name="Stud. Mycol.">
        <title>101 Dothideomycetes genomes: a test case for predicting lifestyles and emergence of pathogens.</title>
        <authorList>
            <person name="Haridas S."/>
            <person name="Albert R."/>
            <person name="Binder M."/>
            <person name="Bloem J."/>
            <person name="Labutti K."/>
            <person name="Salamov A."/>
            <person name="Andreopoulos B."/>
            <person name="Baker S."/>
            <person name="Barry K."/>
            <person name="Bills G."/>
            <person name="Bluhm B."/>
            <person name="Cannon C."/>
            <person name="Castanera R."/>
            <person name="Culley D."/>
            <person name="Daum C."/>
            <person name="Ezra D."/>
            <person name="Gonzalez J."/>
            <person name="Henrissat B."/>
            <person name="Kuo A."/>
            <person name="Liang C."/>
            <person name="Lipzen A."/>
            <person name="Lutzoni F."/>
            <person name="Magnuson J."/>
            <person name="Mondo S."/>
            <person name="Nolan M."/>
            <person name="Ohm R."/>
            <person name="Pangilinan J."/>
            <person name="Park H.-J."/>
            <person name="Ramirez L."/>
            <person name="Alfaro M."/>
            <person name="Sun H."/>
            <person name="Tritt A."/>
            <person name="Yoshinaga Y."/>
            <person name="Zwiers L.-H."/>
            <person name="Turgeon B."/>
            <person name="Goodwin S."/>
            <person name="Spatafora J."/>
            <person name="Crous P."/>
            <person name="Grigoriev I."/>
        </authorList>
    </citation>
    <scope>NUCLEOTIDE SEQUENCE</scope>
    <source>
        <strain evidence="10">CBS 133067</strain>
    </source>
</reference>
<feature type="active site" evidence="6">
    <location>
        <position position="293"/>
    </location>
</feature>
<sequence>MSSRLIRPLPDVTVLNPFNADAKIQWSKIEHRYPPESIRPLPTEQPRAIPRVQHDFSKSEESDKHKAERLERLAAVKDVFIRSWETYREHAWLKDEVQPISGGSNNNFGGWAATLVDTLDTLWIMGLEKEFDVAVKAVRKIDFSRPQMETLNLFETVIRYLGGLLSAYDLSGGKYSVLLDKALELGEMMYSAFDTPNRMPVTRWNWADFAMNKQQEAARDAISSELGSLTLEMTRLSQLTGNPKFHDAAERIMDEFEAQQNNTKAPGLWPIMVNARKKYFTDDRSFTLGGMADSLYEYLPKQYILLGGAAERYRYMYQTSLEAAKKYLFFRPMLPEPVDIVISGTIRVVGVADVKFEPLGQHLTCFIGGMVALGAQVFGRPEDLSYARQLTDGCVWAYGEMATGIMPELFHLVPCANLTGSSCEWDEDAWYAGVDQRHKIDGGETPVARGKSFAEGNRLKPGWTNIRDSRFLLRPEAIESVFVLYRVTGDTTWQDKAWKMFQAIEQAARTEIGYASLADVSKSDGKQLDTCESFWTAETLKYFYLVFSESDLVSLDEFVFNTEAHPLKRPTP</sequence>
<evidence type="ECO:0000313" key="10">
    <source>
        <dbReference type="EMBL" id="KAF2100725.1"/>
    </source>
</evidence>
<dbReference type="InterPro" id="IPR050749">
    <property type="entry name" value="Glycosyl_Hydrolase_47"/>
</dbReference>
<dbReference type="PRINTS" id="PR00747">
    <property type="entry name" value="GLYHDRLASE47"/>
</dbReference>
<comment type="similarity">
    <text evidence="3 9">Belongs to the glycosyl hydrolase 47 family.</text>
</comment>
<evidence type="ECO:0000256" key="6">
    <source>
        <dbReference type="PIRSR" id="PIRSR601382-1"/>
    </source>
</evidence>
<dbReference type="InterPro" id="IPR012341">
    <property type="entry name" value="6hp_glycosidase-like_sf"/>
</dbReference>
<dbReference type="Gene3D" id="1.50.10.10">
    <property type="match status" value="1"/>
</dbReference>
<proteinExistence type="inferred from homology"/>
<dbReference type="GO" id="GO:0005783">
    <property type="term" value="C:endoplasmic reticulum"/>
    <property type="evidence" value="ECO:0007669"/>
    <property type="project" value="TreeGrafter"/>
</dbReference>
<feature type="active site" evidence="6">
    <location>
        <position position="476"/>
    </location>
</feature>
<dbReference type="PANTHER" id="PTHR11742:SF49">
    <property type="entry name" value="ALPHA-1,2-MANNOSIDASE"/>
    <property type="match status" value="1"/>
</dbReference>
<dbReference type="InterPro" id="IPR036026">
    <property type="entry name" value="Seven-hairpin_glycosidases"/>
</dbReference>
<dbReference type="GO" id="GO:0016020">
    <property type="term" value="C:membrane"/>
    <property type="evidence" value="ECO:0007669"/>
    <property type="project" value="InterPro"/>
</dbReference>
<dbReference type="SUPFAM" id="SSF48225">
    <property type="entry name" value="Seven-hairpin glycosidases"/>
    <property type="match status" value="1"/>
</dbReference>
<evidence type="ECO:0000256" key="3">
    <source>
        <dbReference type="ARBA" id="ARBA00007658"/>
    </source>
</evidence>
<comment type="cofactor">
    <cofactor evidence="1 7">
        <name>Ca(2+)</name>
        <dbReference type="ChEBI" id="CHEBI:29108"/>
    </cofactor>
</comment>
<evidence type="ECO:0000256" key="2">
    <source>
        <dbReference type="ARBA" id="ARBA00004922"/>
    </source>
</evidence>
<accession>A0A9P4IK57</accession>
<evidence type="ECO:0000256" key="1">
    <source>
        <dbReference type="ARBA" id="ARBA00001913"/>
    </source>
</evidence>
<evidence type="ECO:0000256" key="8">
    <source>
        <dbReference type="PIRSR" id="PIRSR601382-3"/>
    </source>
</evidence>
<dbReference type="AlphaFoldDB" id="A0A9P4IK57"/>
<evidence type="ECO:0000256" key="9">
    <source>
        <dbReference type="RuleBase" id="RU361193"/>
    </source>
</evidence>
<evidence type="ECO:0000313" key="11">
    <source>
        <dbReference type="Proteomes" id="UP000799772"/>
    </source>
</evidence>
<feature type="binding site" evidence="7">
    <location>
        <position position="562"/>
    </location>
    <ligand>
        <name>Ca(2+)</name>
        <dbReference type="ChEBI" id="CHEBI:29108"/>
    </ligand>
</feature>
<dbReference type="GO" id="GO:0004571">
    <property type="term" value="F:mannosyl-oligosaccharide 1,2-alpha-mannosidase activity"/>
    <property type="evidence" value="ECO:0007669"/>
    <property type="project" value="InterPro"/>
</dbReference>
<evidence type="ECO:0000256" key="4">
    <source>
        <dbReference type="ARBA" id="ARBA00022801"/>
    </source>
</evidence>
<protein>
    <recommendedName>
        <fullName evidence="9">alpha-1,2-Mannosidase</fullName>
        <ecNumber evidence="9">3.2.1.-</ecNumber>
    </recommendedName>
</protein>